<evidence type="ECO:0000256" key="2">
    <source>
        <dbReference type="PIRSR" id="PIRSR600101-2"/>
    </source>
</evidence>
<feature type="region of interest" description="Disordered" evidence="3">
    <location>
        <begin position="484"/>
        <end position="504"/>
    </location>
</feature>
<dbReference type="InterPro" id="IPR000101">
    <property type="entry name" value="GGT_peptidase"/>
</dbReference>
<evidence type="ECO:0000256" key="4">
    <source>
        <dbReference type="SAM" id="Phobius"/>
    </source>
</evidence>
<organism evidence="5 6">
    <name type="scientific">Fistulifera solaris</name>
    <name type="common">Oleaginous diatom</name>
    <dbReference type="NCBI Taxonomy" id="1519565"/>
    <lineage>
        <taxon>Eukaryota</taxon>
        <taxon>Sar</taxon>
        <taxon>Stramenopiles</taxon>
        <taxon>Ochrophyta</taxon>
        <taxon>Bacillariophyta</taxon>
        <taxon>Bacillariophyceae</taxon>
        <taxon>Bacillariophycidae</taxon>
        <taxon>Naviculales</taxon>
        <taxon>Naviculaceae</taxon>
        <taxon>Fistulifera</taxon>
    </lineage>
</organism>
<feature type="binding site" evidence="2">
    <location>
        <begin position="540"/>
        <end position="542"/>
    </location>
    <ligand>
        <name>L-glutamate</name>
        <dbReference type="ChEBI" id="CHEBI:29985"/>
    </ligand>
</feature>
<dbReference type="Pfam" id="PF01019">
    <property type="entry name" value="G_glu_transpept"/>
    <property type="match status" value="2"/>
</dbReference>
<keyword evidence="4" id="KW-0812">Transmembrane</keyword>
<gene>
    <name evidence="5" type="ORF">FisN_16Hh143</name>
</gene>
<keyword evidence="5" id="KW-0808">Transferase</keyword>
<sequence length="722" mass="78053">MTLPSTSHTRIRSNDDEDDIALEANDHSYSSNADISERNEESGLFRTNDEPSFHHSSHSVSFFWKALVLFTLACVLVITLGSTVAIRRANHSPATTTACPRSDIESLSSFAVSGLSHAAVATDHSVCSQVGLDILQKHQGNAVDAAVAVALCLGVANPASSGMGGGTFLLVHGKLREDAHEYTQYDDHTTRNATTQYQSDGRIFEVIDAREVAPGAASTDMFTASDKSSVVGGLAAAVPGELRGLELAHARFGALSWQQVVQPAYELARDGIVINTNLAHEIAMTAGMVAKHSLPDFGLKKLLTKSNDWKQPLVEGDILRNAALAHTLKDVMEQGADALYTGERGEKIAADVQKAGGILTAEDLASYRPVLRDPLVAENIAGYTLVGVPPPSSGGPAIIGAIRYLAGYLEPLSANADALTVHRLSEAVKHVFAMRMSLSDPAYNTEVVQDVVEDMVQSSYMEHLRRSSLDNSTLPLSQYGGRKWAQLNDTDGDNDAEDKKEGDRRKRRHLLRHFGYLNDHGTSHFSIVDKDGNAVAMTTSVNTIFGSQVLSEGIVLGNTMDDFAQPGSPNFYGLKPSPSNYIMPGKKPLSSMSPTMVIDADRDKLLMVVGASGGPKIITAVLQVIFNTLWLGWPLLEAVSRPRIHDQLIYHGSAITATERSKLPNGVWFVVPDRTKFALQQRNHQLLDVDYAGTVQTVFRDFELNQWSAVSDPRKGGAPAGY</sequence>
<name>A0A1Z5KTC0_FISSO</name>
<dbReference type="FunFam" id="3.60.20.40:FF:000001">
    <property type="entry name" value="Gamma-glutamyltranspeptidase 1"/>
    <property type="match status" value="1"/>
</dbReference>
<dbReference type="EC" id="2.3.2.2" evidence="5"/>
<dbReference type="InterPro" id="IPR029055">
    <property type="entry name" value="Ntn_hydrolases_N"/>
</dbReference>
<keyword evidence="4" id="KW-1133">Transmembrane helix</keyword>
<dbReference type="OrthoDB" id="2015213at2759"/>
<feature type="active site" description="Nucleophile" evidence="1">
    <location>
        <position position="522"/>
    </location>
</feature>
<dbReference type="InParanoid" id="A0A1Z5KTC0"/>
<dbReference type="AlphaFoldDB" id="A0A1Z5KTC0"/>
<feature type="binding site" evidence="2">
    <location>
        <position position="210"/>
    </location>
    <ligand>
        <name>L-glutamate</name>
        <dbReference type="ChEBI" id="CHEBI:29985"/>
    </ligand>
</feature>
<proteinExistence type="predicted"/>
<dbReference type="GO" id="GO:0006751">
    <property type="term" value="P:glutathione catabolic process"/>
    <property type="evidence" value="ECO:0007669"/>
    <property type="project" value="InterPro"/>
</dbReference>
<protein>
    <submittedName>
        <fullName evidence="5">Gamma-glutamyltranspeptidase / glutathione hydrolase</fullName>
        <ecNumber evidence="5">2.3.2.2</ecNumber>
        <ecNumber evidence="5">3.4.19.13</ecNumber>
    </submittedName>
</protein>
<keyword evidence="4" id="KW-0472">Membrane</keyword>
<dbReference type="PANTHER" id="PTHR11686:SF9">
    <property type="entry name" value="RE13973P"/>
    <property type="match status" value="1"/>
</dbReference>
<evidence type="ECO:0000313" key="6">
    <source>
        <dbReference type="Proteomes" id="UP000198406"/>
    </source>
</evidence>
<evidence type="ECO:0000313" key="5">
    <source>
        <dbReference type="EMBL" id="GAX29417.1"/>
    </source>
</evidence>
<dbReference type="InterPro" id="IPR043138">
    <property type="entry name" value="GGT_lsub"/>
</dbReference>
<dbReference type="EMBL" id="BDSP01000289">
    <property type="protein sequence ID" value="GAX29417.1"/>
    <property type="molecule type" value="Genomic_DNA"/>
</dbReference>
<keyword evidence="5" id="KW-0012">Acyltransferase</keyword>
<dbReference type="InterPro" id="IPR043137">
    <property type="entry name" value="GGT_ssub_C"/>
</dbReference>
<reference evidence="5 6" key="1">
    <citation type="journal article" date="2015" name="Plant Cell">
        <title>Oil accumulation by the oleaginous diatom Fistulifera solaris as revealed by the genome and transcriptome.</title>
        <authorList>
            <person name="Tanaka T."/>
            <person name="Maeda Y."/>
            <person name="Veluchamy A."/>
            <person name="Tanaka M."/>
            <person name="Abida H."/>
            <person name="Marechal E."/>
            <person name="Bowler C."/>
            <person name="Muto M."/>
            <person name="Sunaga Y."/>
            <person name="Tanaka M."/>
            <person name="Yoshino T."/>
            <person name="Taniguchi T."/>
            <person name="Fukuda Y."/>
            <person name="Nemoto M."/>
            <person name="Matsumoto M."/>
            <person name="Wong P.S."/>
            <person name="Aburatani S."/>
            <person name="Fujibuchi W."/>
        </authorList>
    </citation>
    <scope>NUCLEOTIDE SEQUENCE [LARGE SCALE GENOMIC DNA]</scope>
    <source>
        <strain evidence="5 6">JPCC DA0580</strain>
    </source>
</reference>
<accession>A0A1Z5KTC0</accession>
<feature type="transmembrane region" description="Helical" evidence="4">
    <location>
        <begin position="62"/>
        <end position="86"/>
    </location>
</feature>
<comment type="caution">
    <text evidence="5">The sequence shown here is derived from an EMBL/GenBank/DDBJ whole genome shotgun (WGS) entry which is preliminary data.</text>
</comment>
<dbReference type="Proteomes" id="UP000198406">
    <property type="component" value="Unassembled WGS sequence"/>
</dbReference>
<feature type="binding site" evidence="2">
    <location>
        <position position="614"/>
    </location>
    <ligand>
        <name>L-glutamate</name>
        <dbReference type="ChEBI" id="CHEBI:29985"/>
    </ligand>
</feature>
<dbReference type="GO" id="GO:0103068">
    <property type="term" value="F:leukotriene C4 gamma-glutamyl transferase activity"/>
    <property type="evidence" value="ECO:0007669"/>
    <property type="project" value="UniProtKB-EC"/>
</dbReference>
<dbReference type="PANTHER" id="PTHR11686">
    <property type="entry name" value="GAMMA GLUTAMYL TRANSPEPTIDASE"/>
    <property type="match status" value="1"/>
</dbReference>
<dbReference type="PRINTS" id="PR01210">
    <property type="entry name" value="GGTRANSPTASE"/>
</dbReference>
<dbReference type="Gene3D" id="3.60.20.40">
    <property type="match status" value="1"/>
</dbReference>
<feature type="binding site" evidence="2">
    <location>
        <position position="562"/>
    </location>
    <ligand>
        <name>L-glutamate</name>
        <dbReference type="ChEBI" id="CHEBI:29985"/>
    </ligand>
</feature>
<evidence type="ECO:0000256" key="1">
    <source>
        <dbReference type="PIRSR" id="PIRSR600101-1"/>
    </source>
</evidence>
<keyword evidence="5" id="KW-0378">Hydrolase</keyword>
<evidence type="ECO:0000256" key="3">
    <source>
        <dbReference type="SAM" id="MobiDB-lite"/>
    </source>
</evidence>
<dbReference type="Gene3D" id="1.10.246.130">
    <property type="match status" value="1"/>
</dbReference>
<keyword evidence="6" id="KW-1185">Reference proteome</keyword>
<feature type="binding site" evidence="2">
    <location>
        <begin position="590"/>
        <end position="591"/>
    </location>
    <ligand>
        <name>L-glutamate</name>
        <dbReference type="ChEBI" id="CHEBI:29985"/>
    </ligand>
</feature>
<dbReference type="SUPFAM" id="SSF56235">
    <property type="entry name" value="N-terminal nucleophile aminohydrolases (Ntn hydrolases)"/>
    <property type="match status" value="1"/>
</dbReference>
<dbReference type="EC" id="3.4.19.13" evidence="5"/>
<dbReference type="GO" id="GO:0005886">
    <property type="term" value="C:plasma membrane"/>
    <property type="evidence" value="ECO:0007669"/>
    <property type="project" value="TreeGrafter"/>
</dbReference>
<dbReference type="GO" id="GO:0036374">
    <property type="term" value="F:glutathione hydrolase activity"/>
    <property type="evidence" value="ECO:0007669"/>
    <property type="project" value="UniProtKB-EC"/>
</dbReference>